<evidence type="ECO:0000313" key="2">
    <source>
        <dbReference type="Proteomes" id="UP000054342"/>
    </source>
</evidence>
<name>A0A0D2ESQ7_9EURO</name>
<accession>A0A0D2ESQ7</accession>
<protein>
    <submittedName>
        <fullName evidence="1">Uncharacterized protein</fullName>
    </submittedName>
</protein>
<dbReference type="GeneID" id="25331536"/>
<dbReference type="Gene3D" id="3.90.25.10">
    <property type="entry name" value="UDP-galactose 4-epimerase, domain 1"/>
    <property type="match status" value="1"/>
</dbReference>
<dbReference type="OrthoDB" id="419598at2759"/>
<dbReference type="Gene3D" id="3.40.50.720">
    <property type="entry name" value="NAD(P)-binding Rossmann-like Domain"/>
    <property type="match status" value="1"/>
</dbReference>
<dbReference type="Proteomes" id="UP000054342">
    <property type="component" value="Unassembled WGS sequence"/>
</dbReference>
<dbReference type="SUPFAM" id="SSF51735">
    <property type="entry name" value="NAD(P)-binding Rossmann-fold domains"/>
    <property type="match status" value="1"/>
</dbReference>
<dbReference type="PANTHER" id="PTHR43349">
    <property type="entry name" value="PINORESINOL REDUCTASE-RELATED"/>
    <property type="match status" value="1"/>
</dbReference>
<proteinExistence type="predicted"/>
<dbReference type="InterPro" id="IPR036291">
    <property type="entry name" value="NAD(P)-bd_dom_sf"/>
</dbReference>
<dbReference type="STRING" id="348802.A0A0D2ESQ7"/>
<dbReference type="RefSeq" id="XP_013311428.1">
    <property type="nucleotide sequence ID" value="XM_013455974.1"/>
</dbReference>
<gene>
    <name evidence="1" type="ORF">PV05_09628</name>
</gene>
<organism evidence="1 2">
    <name type="scientific">Exophiala xenobiotica</name>
    <dbReference type="NCBI Taxonomy" id="348802"/>
    <lineage>
        <taxon>Eukaryota</taxon>
        <taxon>Fungi</taxon>
        <taxon>Dikarya</taxon>
        <taxon>Ascomycota</taxon>
        <taxon>Pezizomycotina</taxon>
        <taxon>Eurotiomycetes</taxon>
        <taxon>Chaetothyriomycetidae</taxon>
        <taxon>Chaetothyriales</taxon>
        <taxon>Herpotrichiellaceae</taxon>
        <taxon>Exophiala</taxon>
    </lineage>
</organism>
<keyword evidence="2" id="KW-1185">Reference proteome</keyword>
<evidence type="ECO:0000313" key="1">
    <source>
        <dbReference type="EMBL" id="KIW50844.1"/>
    </source>
</evidence>
<dbReference type="PANTHER" id="PTHR43349:SF93">
    <property type="entry name" value="ISOFLAVONE REDUCTASE HOMOLOG P3-RELATED"/>
    <property type="match status" value="1"/>
</dbReference>
<dbReference type="EMBL" id="KN847322">
    <property type="protein sequence ID" value="KIW50844.1"/>
    <property type="molecule type" value="Genomic_DNA"/>
</dbReference>
<dbReference type="InterPro" id="IPR050608">
    <property type="entry name" value="NmrA-type/Isoflavone_red_sf"/>
</dbReference>
<sequence length="225" mass="25595">MQIRDVKEQVHDHMFRQRLPFTIIDVGYWYELRFPRVPSGKFDYAAILPLNDVYAGGTTPNMLMAKRDVGRITVRMIKDERTLNKRVYAYGDLLSQNEVNAIVEEKTGEKLELVPVRSNTSLCDDFQSANLKVQRSAEEALANLKAAKAAAETDPANPMNMAGLAIAEYCVSKYVRADNTPENAEYLGYINGRELYPDFAWIKFTDLVDELIAGSVRRPWPQLQQ</sequence>
<dbReference type="AlphaFoldDB" id="A0A0D2ESQ7"/>
<dbReference type="HOGENOM" id="CLU_044876_6_0_1"/>
<reference evidence="1 2" key="1">
    <citation type="submission" date="2015-01" db="EMBL/GenBank/DDBJ databases">
        <title>The Genome Sequence of Exophiala xenobiotica CBS118157.</title>
        <authorList>
            <consortium name="The Broad Institute Genomics Platform"/>
            <person name="Cuomo C."/>
            <person name="de Hoog S."/>
            <person name="Gorbushina A."/>
            <person name="Stielow B."/>
            <person name="Teixiera M."/>
            <person name="Abouelleil A."/>
            <person name="Chapman S.B."/>
            <person name="Priest M."/>
            <person name="Young S.K."/>
            <person name="Wortman J."/>
            <person name="Nusbaum C."/>
            <person name="Birren B."/>
        </authorList>
    </citation>
    <scope>NUCLEOTIDE SEQUENCE [LARGE SCALE GENOMIC DNA]</scope>
    <source>
        <strain evidence="1 2">CBS 118157</strain>
    </source>
</reference>